<dbReference type="InParanoid" id="A0A6J2VYK3"/>
<dbReference type="Gene3D" id="3.40.50.410">
    <property type="entry name" value="von Willebrand factor, type A domain"/>
    <property type="match status" value="1"/>
</dbReference>
<evidence type="ECO:0000256" key="14">
    <source>
        <dbReference type="ARBA" id="ARBA00023180"/>
    </source>
</evidence>
<evidence type="ECO:0000256" key="7">
    <source>
        <dbReference type="ARBA" id="ARBA00022837"/>
    </source>
</evidence>
<dbReference type="PROSITE" id="PS00242">
    <property type="entry name" value="INTEGRIN_ALPHA"/>
    <property type="match status" value="1"/>
</dbReference>
<dbReference type="InterPro" id="IPR013649">
    <property type="entry name" value="Integrin_alpha_Ig-like_1"/>
</dbReference>
<accession>A0A6J2VYK3</accession>
<dbReference type="Pfam" id="PF08441">
    <property type="entry name" value="Integrin_A_Ig_1"/>
    <property type="match status" value="1"/>
</dbReference>
<evidence type="ECO:0000256" key="1">
    <source>
        <dbReference type="ARBA" id="ARBA00004479"/>
    </source>
</evidence>
<dbReference type="OrthoDB" id="5317514at2759"/>
<dbReference type="InterPro" id="IPR028994">
    <property type="entry name" value="Integrin_alpha_N"/>
</dbReference>
<keyword evidence="3 16" id="KW-0812">Transmembrane</keyword>
<evidence type="ECO:0000256" key="16">
    <source>
        <dbReference type="RuleBase" id="RU003762"/>
    </source>
</evidence>
<dbReference type="Pfam" id="PF20805">
    <property type="entry name" value="Integrin_A_Ig_2"/>
    <property type="match status" value="1"/>
</dbReference>
<keyword evidence="4" id="KW-0479">Metal-binding</keyword>
<feature type="chain" id="PRO_5027133745" evidence="16">
    <location>
        <begin position="24"/>
        <end position="1183"/>
    </location>
</feature>
<evidence type="ECO:0000256" key="12">
    <source>
        <dbReference type="ARBA" id="ARBA00023157"/>
    </source>
</evidence>
<dbReference type="Gene3D" id="2.60.40.1510">
    <property type="entry name" value="ntegrin, alpha v. Chain A, domain 3"/>
    <property type="match status" value="1"/>
</dbReference>
<feature type="domain" description="VWFA" evidence="18">
    <location>
        <begin position="156"/>
        <end position="328"/>
    </location>
</feature>
<evidence type="ECO:0000256" key="6">
    <source>
        <dbReference type="ARBA" id="ARBA00022737"/>
    </source>
</evidence>
<dbReference type="InterPro" id="IPR036465">
    <property type="entry name" value="vWFA_dom_sf"/>
</dbReference>
<evidence type="ECO:0000256" key="17">
    <source>
        <dbReference type="SAM" id="MobiDB-lite"/>
    </source>
</evidence>
<dbReference type="SUPFAM" id="SSF69179">
    <property type="entry name" value="Integrin domains"/>
    <property type="match status" value="2"/>
</dbReference>
<dbReference type="InterPro" id="IPR002035">
    <property type="entry name" value="VWF_A"/>
</dbReference>
<keyword evidence="19" id="KW-1185">Reference proteome</keyword>
<dbReference type="Proteomes" id="UP000504632">
    <property type="component" value="Chromosome 7"/>
</dbReference>
<dbReference type="GO" id="GO:0098609">
    <property type="term" value="P:cell-cell adhesion"/>
    <property type="evidence" value="ECO:0007669"/>
    <property type="project" value="TreeGrafter"/>
</dbReference>
<dbReference type="GO" id="GO:0046872">
    <property type="term" value="F:metal ion binding"/>
    <property type="evidence" value="ECO:0007669"/>
    <property type="project" value="UniProtKB-KW"/>
</dbReference>
<feature type="compositionally biased region" description="Basic and acidic residues" evidence="17">
    <location>
        <begin position="1157"/>
        <end position="1171"/>
    </location>
</feature>
<dbReference type="Gene3D" id="2.130.10.130">
    <property type="entry name" value="Integrin alpha, N-terminal"/>
    <property type="match status" value="1"/>
</dbReference>
<evidence type="ECO:0000256" key="5">
    <source>
        <dbReference type="ARBA" id="ARBA00022729"/>
    </source>
</evidence>
<dbReference type="Pfam" id="PF01839">
    <property type="entry name" value="FG-GAP"/>
    <property type="match status" value="2"/>
</dbReference>
<dbReference type="InterPro" id="IPR032695">
    <property type="entry name" value="Integrin_dom_sf"/>
</dbReference>
<evidence type="ECO:0000256" key="8">
    <source>
        <dbReference type="ARBA" id="ARBA00022889"/>
    </source>
</evidence>
<feature type="repeat" description="FG-GAP" evidence="15">
    <location>
        <begin position="440"/>
        <end position="502"/>
    </location>
</feature>
<feature type="transmembrane region" description="Helical" evidence="16">
    <location>
        <begin position="1090"/>
        <end position="1112"/>
    </location>
</feature>
<dbReference type="Pfam" id="PF00092">
    <property type="entry name" value="VWA"/>
    <property type="match status" value="1"/>
</dbReference>
<organism evidence="19 20">
    <name type="scientific">Chanos chanos</name>
    <name type="common">Milkfish</name>
    <name type="synonym">Mugil chanos</name>
    <dbReference type="NCBI Taxonomy" id="29144"/>
    <lineage>
        <taxon>Eukaryota</taxon>
        <taxon>Metazoa</taxon>
        <taxon>Chordata</taxon>
        <taxon>Craniata</taxon>
        <taxon>Vertebrata</taxon>
        <taxon>Euteleostomi</taxon>
        <taxon>Actinopterygii</taxon>
        <taxon>Neopterygii</taxon>
        <taxon>Teleostei</taxon>
        <taxon>Ostariophysi</taxon>
        <taxon>Gonorynchiformes</taxon>
        <taxon>Chanidae</taxon>
        <taxon>Chanos</taxon>
    </lineage>
</organism>
<dbReference type="PANTHER" id="PTHR23220:SF84">
    <property type="entry name" value="INTEGRIN ALPHA-L"/>
    <property type="match status" value="1"/>
</dbReference>
<dbReference type="InterPro" id="IPR013517">
    <property type="entry name" value="FG-GAP"/>
</dbReference>
<dbReference type="GO" id="GO:0009897">
    <property type="term" value="C:external side of plasma membrane"/>
    <property type="evidence" value="ECO:0007669"/>
    <property type="project" value="TreeGrafter"/>
</dbReference>
<keyword evidence="12" id="KW-1015">Disulfide bond</keyword>
<protein>
    <submittedName>
        <fullName evidence="20">Integrin alpha-L</fullName>
    </submittedName>
</protein>
<evidence type="ECO:0000256" key="3">
    <source>
        <dbReference type="ARBA" id="ARBA00022692"/>
    </source>
</evidence>
<evidence type="ECO:0000256" key="4">
    <source>
        <dbReference type="ARBA" id="ARBA00022723"/>
    </source>
</evidence>
<name>A0A6J2VYK3_CHACN</name>
<keyword evidence="11 16" id="KW-0472">Membrane</keyword>
<evidence type="ECO:0000256" key="2">
    <source>
        <dbReference type="ARBA" id="ARBA00008054"/>
    </source>
</evidence>
<dbReference type="AlphaFoldDB" id="A0A6J2VYK3"/>
<dbReference type="PROSITE" id="PS50234">
    <property type="entry name" value="VWFA"/>
    <property type="match status" value="1"/>
</dbReference>
<evidence type="ECO:0000313" key="19">
    <source>
        <dbReference type="Proteomes" id="UP000504632"/>
    </source>
</evidence>
<proteinExistence type="inferred from homology"/>
<dbReference type="InterPro" id="IPR000413">
    <property type="entry name" value="Integrin_alpha"/>
</dbReference>
<keyword evidence="8 16" id="KW-0130">Cell adhesion</keyword>
<feature type="region of interest" description="Disordered" evidence="17">
    <location>
        <begin position="1131"/>
        <end position="1183"/>
    </location>
</feature>
<evidence type="ECO:0000256" key="9">
    <source>
        <dbReference type="ARBA" id="ARBA00022989"/>
    </source>
</evidence>
<dbReference type="GO" id="GO:0007160">
    <property type="term" value="P:cell-matrix adhesion"/>
    <property type="evidence" value="ECO:0007669"/>
    <property type="project" value="TreeGrafter"/>
</dbReference>
<evidence type="ECO:0000256" key="13">
    <source>
        <dbReference type="ARBA" id="ARBA00023170"/>
    </source>
</evidence>
<dbReference type="GO" id="GO:0033627">
    <property type="term" value="P:cell adhesion mediated by integrin"/>
    <property type="evidence" value="ECO:0007669"/>
    <property type="project" value="TreeGrafter"/>
</dbReference>
<dbReference type="Gene3D" id="2.60.40.1460">
    <property type="entry name" value="Integrin domains. Chain A, domain 2"/>
    <property type="match status" value="1"/>
</dbReference>
<dbReference type="InterPro" id="IPR048285">
    <property type="entry name" value="Integrin_alpha_Ig-like_2"/>
</dbReference>
<dbReference type="PRINTS" id="PR00453">
    <property type="entry name" value="VWFADOMAIN"/>
</dbReference>
<evidence type="ECO:0000256" key="10">
    <source>
        <dbReference type="ARBA" id="ARBA00023037"/>
    </source>
</evidence>
<keyword evidence="7" id="KW-0106">Calcium</keyword>
<keyword evidence="9 16" id="KW-1133">Transmembrane helix</keyword>
<comment type="subcellular location">
    <subcellularLocation>
        <location evidence="1 16">Membrane</location>
        <topology evidence="1 16">Single-pass type I membrane protein</topology>
    </subcellularLocation>
</comment>
<dbReference type="GeneID" id="115817061"/>
<dbReference type="SUPFAM" id="SSF53300">
    <property type="entry name" value="vWA-like"/>
    <property type="match status" value="1"/>
</dbReference>
<dbReference type="RefSeq" id="XP_030636161.1">
    <property type="nucleotide sequence ID" value="XM_030780301.1"/>
</dbReference>
<sequence>MEEKRSHLCFFLYLSYLVLTGWSFNIDVAETNTFTSGKQDDFFGYSARQYPSERGNRILVSAPLHNNGLGTVYSCQHPGKQCNVVYSQVNDSIKSFGISMAINPRPPAAFTSCSPAVVHECQGYSYLNGECYSFTQLEQQSTTKAAYQECTKKNVNLIFLFDGSRSMTTAEFNKNKEFIISIMNSFSNSSIQFAAVQFSTTYRKVFDFRDYQEKTAVEKLMKEKHFNELTNTYKAIKYTLDDLFDNLKAGADPEAQKALVIITDGNPSDPDPRGAIIRRCKENNILRFIIGVGKVEMDKLRRMASEPEHNNTFHISDYGGLNGLLGNLQNKIYNIEAQGGHSEKRRKELSQSGFSVVYQEDSLILGAVGMNDWQGGLFEILGSGNEEIELKDPRLHQDSYMGYSVAVGRKSGHALLFSGAPRSNHTGEMVVFKKTHSNWTVIDNLMGEQIGSYFGADLCSIDIDSDGTTDFLIVGAPLYHQSQPQREGKIYVYSLHNSLSLVKVQEVMESVRGRFGWVLASVRDLNGDALRDVVVSAPLEDQSRGVVYIYLGDKAKGIRSKYSQRITGEEISNGLQQFGVALDGQMDMNGDNLTDILVGARGKAVLLRSMPVINVSAQLSFTPAAISTQAIDCLGLEKRMFIAVTLTACFHMAESTMSTQGAAVTGLNVSYLLHLDAVRPRSRVYLDEDGKIQNETFNVNLMDSTSCFNHSVYMPNCVEDTLSALRMKLNFSQMESKRVNAVLNTDSVTVTYVEVPFEKSCQRNESCVADLKLDFEFINKTLVVLDQSSFLVNLELSNVGDDSYNTTVVLYYPHGLSLSKFEAIEANRRTLSRCGEQEGVVDRTTCSISSPVYRSQTRAKFQSLFRISSDYDWSDTMEMIITANSDNMINSTGATLSKSLPVQYAIDLDFMLDYDQSDTYINCTLEDRGPKLVKSIYEVRNNGYKAFPVQVHFTVQTKSGKHVEIRDHSVSVSENITQCKVVEPTRVGRACGEMENCMFIECDEFVLQSSPIRFVLSQSVTLHSTEEYEGGLQFFEKSIDMQFASSADLSYNRTRYREMTTDRPGKEESAKSHSVKTPVKVELIFPPNKLLIVMCGASGGLLLLMILIVIFYKCGFFKRKGPYCDLEEQSGVPVSQTEDPPAQKEKVSLSQDDEVEDKLLPKGDAVEDTLLHQENGVNDGPLH</sequence>
<evidence type="ECO:0000259" key="18">
    <source>
        <dbReference type="PROSITE" id="PS50234"/>
    </source>
</evidence>
<gene>
    <name evidence="20" type="primary">LOC115817061</name>
</gene>
<feature type="signal peptide" evidence="16">
    <location>
        <begin position="1"/>
        <end position="23"/>
    </location>
</feature>
<dbReference type="Gene3D" id="1.20.5.930">
    <property type="entry name" value="Bicelle-embedded integrin alpha(iib) transmembrane segment"/>
    <property type="match status" value="1"/>
</dbReference>
<dbReference type="SMART" id="SM00327">
    <property type="entry name" value="VWA"/>
    <property type="match status" value="1"/>
</dbReference>
<keyword evidence="6" id="KW-0677">Repeat</keyword>
<evidence type="ECO:0000256" key="15">
    <source>
        <dbReference type="PROSITE-ProRule" id="PRU00803"/>
    </source>
</evidence>
<feature type="repeat" description="FG-GAP" evidence="15">
    <location>
        <begin position="503"/>
        <end position="559"/>
    </location>
</feature>
<evidence type="ECO:0000313" key="20">
    <source>
        <dbReference type="RefSeq" id="XP_030636161.1"/>
    </source>
</evidence>
<dbReference type="InterPro" id="IPR013519">
    <property type="entry name" value="Int_alpha_beta-p"/>
</dbReference>
<evidence type="ECO:0000256" key="11">
    <source>
        <dbReference type="ARBA" id="ARBA00023136"/>
    </source>
</evidence>
<keyword evidence="14" id="KW-0325">Glycoprotein</keyword>
<dbReference type="SMART" id="SM00191">
    <property type="entry name" value="Int_alpha"/>
    <property type="match status" value="5"/>
</dbReference>
<keyword evidence="5 16" id="KW-0732">Signal</keyword>
<dbReference type="Gene3D" id="2.60.40.1530">
    <property type="entry name" value="ntegrin, alpha v. Chain A, domain 4"/>
    <property type="match status" value="1"/>
</dbReference>
<dbReference type="GO" id="GO:0007229">
    <property type="term" value="P:integrin-mediated signaling pathway"/>
    <property type="evidence" value="ECO:0007669"/>
    <property type="project" value="UniProtKB-KW"/>
</dbReference>
<comment type="similarity">
    <text evidence="2 16">Belongs to the integrin alpha chain family.</text>
</comment>
<dbReference type="PROSITE" id="PS51470">
    <property type="entry name" value="FG_GAP"/>
    <property type="match status" value="3"/>
</dbReference>
<dbReference type="GO" id="GO:0005178">
    <property type="term" value="F:integrin binding"/>
    <property type="evidence" value="ECO:0007669"/>
    <property type="project" value="TreeGrafter"/>
</dbReference>
<dbReference type="GO" id="GO:0008305">
    <property type="term" value="C:integrin complex"/>
    <property type="evidence" value="ECO:0007669"/>
    <property type="project" value="InterPro"/>
</dbReference>
<dbReference type="PANTHER" id="PTHR23220">
    <property type="entry name" value="INTEGRIN ALPHA"/>
    <property type="match status" value="1"/>
</dbReference>
<keyword evidence="10 16" id="KW-0401">Integrin</keyword>
<dbReference type="PRINTS" id="PR01185">
    <property type="entry name" value="INTEGRINA"/>
</dbReference>
<dbReference type="InterPro" id="IPR018184">
    <property type="entry name" value="Integrin_alpha_C_CS"/>
</dbReference>
<feature type="repeat" description="FG-GAP" evidence="15">
    <location>
        <begin position="564"/>
        <end position="624"/>
    </location>
</feature>
<dbReference type="SUPFAM" id="SSF69318">
    <property type="entry name" value="Integrin alpha N-terminal domain"/>
    <property type="match status" value="1"/>
</dbReference>
<keyword evidence="13 16" id="KW-0675">Receptor</keyword>
<reference evidence="20" key="1">
    <citation type="submission" date="2025-08" db="UniProtKB">
        <authorList>
            <consortium name="RefSeq"/>
        </authorList>
    </citation>
    <scope>IDENTIFICATION</scope>
</reference>